<evidence type="ECO:0000313" key="2">
    <source>
        <dbReference type="Proteomes" id="UP000016487"/>
    </source>
</evidence>
<dbReference type="EMBL" id="AHBZ03000015">
    <property type="protein sequence ID" value="KAF7772082.1"/>
    <property type="molecule type" value="Genomic_DNA"/>
</dbReference>
<proteinExistence type="predicted"/>
<dbReference type="AlphaFoldDB" id="A0AAD4AJ81"/>
<comment type="caution">
    <text evidence="1">The sequence shown here is derived from an EMBL/GenBank/DDBJ whole genome shotgun (WGS) entry which is preliminary data.</text>
</comment>
<reference evidence="1" key="1">
    <citation type="journal article" date="2012" name="J. Bacteriol.">
        <title>Genome sequences of type strains of seven species of the marine bacterium Pseudoalteromonas.</title>
        <authorList>
            <person name="Xie B.B."/>
            <person name="Shu Y.L."/>
            <person name="Qin Q.L."/>
            <person name="Rong J.C."/>
            <person name="Zhang X.Y."/>
            <person name="Chen X.L."/>
            <person name="Shi M."/>
            <person name="He H.L."/>
            <person name="Zhou B.C."/>
            <person name="Zhang Y.Z."/>
        </authorList>
    </citation>
    <scope>NUCLEOTIDE SEQUENCE</scope>
    <source>
        <strain evidence="1">DSM 8771</strain>
    </source>
</reference>
<gene>
    <name evidence="1" type="ORF">PCIT_a2080</name>
</gene>
<dbReference type="Proteomes" id="UP000016487">
    <property type="component" value="Unassembled WGS sequence"/>
</dbReference>
<organism evidence="1 2">
    <name type="scientific">Pseudoalteromonas citrea</name>
    <dbReference type="NCBI Taxonomy" id="43655"/>
    <lineage>
        <taxon>Bacteria</taxon>
        <taxon>Pseudomonadati</taxon>
        <taxon>Pseudomonadota</taxon>
        <taxon>Gammaproteobacteria</taxon>
        <taxon>Alteromonadales</taxon>
        <taxon>Pseudoalteromonadaceae</taxon>
        <taxon>Pseudoalteromonas</taxon>
    </lineage>
</organism>
<evidence type="ECO:0000313" key="1">
    <source>
        <dbReference type="EMBL" id="KAF7772082.1"/>
    </source>
</evidence>
<reference evidence="1" key="2">
    <citation type="submission" date="2015-03" db="EMBL/GenBank/DDBJ databases">
        <title>Genome sequence of Pseudoalteromonas citrea.</title>
        <authorList>
            <person name="Xie B.-B."/>
            <person name="Rong J.-C."/>
            <person name="Qin Q.-L."/>
            <person name="Zhang Y.-Z."/>
        </authorList>
    </citation>
    <scope>NUCLEOTIDE SEQUENCE</scope>
    <source>
        <strain evidence="1">DSM 8771</strain>
    </source>
</reference>
<accession>A0AAD4AJ81</accession>
<sequence>MLHSIQKKAKFSYDINVMKAVYTQLSTYFHLMTALFPK</sequence>
<protein>
    <submittedName>
        <fullName evidence="1">Uncharacterized protein</fullName>
    </submittedName>
</protein>
<name>A0AAD4AJ81_9GAMM</name>